<proteinExistence type="predicted"/>
<reference evidence="2 3" key="1">
    <citation type="journal article" date="2019" name="Commun. Biol.">
        <title>The bagworm genome reveals a unique fibroin gene that provides high tensile strength.</title>
        <authorList>
            <person name="Kono N."/>
            <person name="Nakamura H."/>
            <person name="Ohtoshi R."/>
            <person name="Tomita M."/>
            <person name="Numata K."/>
            <person name="Arakawa K."/>
        </authorList>
    </citation>
    <scope>NUCLEOTIDE SEQUENCE [LARGE SCALE GENOMIC DNA]</scope>
</reference>
<accession>A0A4C1SEG6</accession>
<evidence type="ECO:0000313" key="2">
    <source>
        <dbReference type="EMBL" id="GBP00475.1"/>
    </source>
</evidence>
<gene>
    <name evidence="2" type="ORF">EVAR_1008_1</name>
</gene>
<dbReference type="AlphaFoldDB" id="A0A4C1SEG6"/>
<feature type="region of interest" description="Disordered" evidence="1">
    <location>
        <begin position="215"/>
        <end position="242"/>
    </location>
</feature>
<evidence type="ECO:0000313" key="3">
    <source>
        <dbReference type="Proteomes" id="UP000299102"/>
    </source>
</evidence>
<keyword evidence="3" id="KW-1185">Reference proteome</keyword>
<protein>
    <submittedName>
        <fullName evidence="2">Uncharacterized protein</fullName>
    </submittedName>
</protein>
<dbReference type="Proteomes" id="UP000299102">
    <property type="component" value="Unassembled WGS sequence"/>
</dbReference>
<sequence length="242" mass="27331">MTYKSLEVADAEILQKIGGPHVYTDGSKLEDKISPVRSSNRYCTRCTKRVKSRSEPKISVPSYSKFSLELLIDSKAKHPLAKPTRENIREIRAGNEKADGLFKAVALHSDSSSAYDKVSLSYVKKFKTSLSSSRRTKCQTSRTGKVTKRFLPNVKETFRVIRDTKLTTTEVQILTEHGEITAYLHRFHHKDDPGCKCDSKVKVTVWYTWSTLVPSSSSSAKTQNRKGFHSETNTQCHGQLQN</sequence>
<dbReference type="OrthoDB" id="5419617at2759"/>
<organism evidence="2 3">
    <name type="scientific">Eumeta variegata</name>
    <name type="common">Bagworm moth</name>
    <name type="synonym">Eumeta japonica</name>
    <dbReference type="NCBI Taxonomy" id="151549"/>
    <lineage>
        <taxon>Eukaryota</taxon>
        <taxon>Metazoa</taxon>
        <taxon>Ecdysozoa</taxon>
        <taxon>Arthropoda</taxon>
        <taxon>Hexapoda</taxon>
        <taxon>Insecta</taxon>
        <taxon>Pterygota</taxon>
        <taxon>Neoptera</taxon>
        <taxon>Endopterygota</taxon>
        <taxon>Lepidoptera</taxon>
        <taxon>Glossata</taxon>
        <taxon>Ditrysia</taxon>
        <taxon>Tineoidea</taxon>
        <taxon>Psychidae</taxon>
        <taxon>Oiketicinae</taxon>
        <taxon>Eumeta</taxon>
    </lineage>
</organism>
<comment type="caution">
    <text evidence="2">The sequence shown here is derived from an EMBL/GenBank/DDBJ whole genome shotgun (WGS) entry which is preliminary data.</text>
</comment>
<dbReference type="EMBL" id="BGZK01000005">
    <property type="protein sequence ID" value="GBP00475.1"/>
    <property type="molecule type" value="Genomic_DNA"/>
</dbReference>
<feature type="compositionally biased region" description="Polar residues" evidence="1">
    <location>
        <begin position="230"/>
        <end position="242"/>
    </location>
</feature>
<name>A0A4C1SEG6_EUMVA</name>
<evidence type="ECO:0000256" key="1">
    <source>
        <dbReference type="SAM" id="MobiDB-lite"/>
    </source>
</evidence>